<evidence type="ECO:0000256" key="2">
    <source>
        <dbReference type="ARBA" id="ARBA00022475"/>
    </source>
</evidence>
<dbReference type="SUPFAM" id="SSF109998">
    <property type="entry name" value="Triger factor/SurA peptide-binding domain-like"/>
    <property type="match status" value="1"/>
</dbReference>
<dbReference type="GO" id="GO:0003755">
    <property type="term" value="F:peptidyl-prolyl cis-trans isomerase activity"/>
    <property type="evidence" value="ECO:0007669"/>
    <property type="project" value="UniProtKB-EC"/>
</dbReference>
<comment type="similarity">
    <text evidence="7">Belongs to the PpiD chaperone family.</text>
</comment>
<evidence type="ECO:0000256" key="6">
    <source>
        <dbReference type="ARBA" id="ARBA00023186"/>
    </source>
</evidence>
<dbReference type="Pfam" id="PF13145">
    <property type="entry name" value="Rotamase_2"/>
    <property type="match status" value="1"/>
</dbReference>
<dbReference type="RefSeq" id="WP_059435284.1">
    <property type="nucleotide sequence ID" value="NZ_FAVB01000003.1"/>
</dbReference>
<organism evidence="10 11">
    <name type="scientific">Campylobacter hyointestinalis subsp. hyointestinalis</name>
    <dbReference type="NCBI Taxonomy" id="91352"/>
    <lineage>
        <taxon>Bacteria</taxon>
        <taxon>Pseudomonadati</taxon>
        <taxon>Campylobacterota</taxon>
        <taxon>Epsilonproteobacteria</taxon>
        <taxon>Campylobacterales</taxon>
        <taxon>Campylobacteraceae</taxon>
        <taxon>Campylobacter</taxon>
    </lineage>
</organism>
<keyword evidence="2" id="KW-1003">Cell membrane</keyword>
<dbReference type="InterPro" id="IPR027304">
    <property type="entry name" value="Trigger_fact/SurA_dom_sf"/>
</dbReference>
<evidence type="ECO:0000256" key="4">
    <source>
        <dbReference type="ARBA" id="ARBA00022989"/>
    </source>
</evidence>
<feature type="domain" description="PpiC" evidence="9">
    <location>
        <begin position="244"/>
        <end position="356"/>
    </location>
</feature>
<evidence type="ECO:0000256" key="1">
    <source>
        <dbReference type="ARBA" id="ARBA00004401"/>
    </source>
</evidence>
<dbReference type="PANTHER" id="PTHR47529:SF1">
    <property type="entry name" value="PERIPLASMIC CHAPERONE PPID"/>
    <property type="match status" value="1"/>
</dbReference>
<dbReference type="EC" id="5.2.1.8" evidence="10"/>
<evidence type="ECO:0000313" key="11">
    <source>
        <dbReference type="Proteomes" id="UP000052237"/>
    </source>
</evidence>
<evidence type="ECO:0000256" key="8">
    <source>
        <dbReference type="SAM" id="Phobius"/>
    </source>
</evidence>
<comment type="caution">
    <text evidence="10">The sequence shown here is derived from an EMBL/GenBank/DDBJ whole genome shotgun (WGS) entry which is preliminary data.</text>
</comment>
<dbReference type="Gene3D" id="1.10.4030.10">
    <property type="entry name" value="Porin chaperone SurA, peptide-binding domain"/>
    <property type="match status" value="1"/>
</dbReference>
<dbReference type="InterPro" id="IPR000297">
    <property type="entry name" value="PPIase_PpiC"/>
</dbReference>
<dbReference type="InterPro" id="IPR052029">
    <property type="entry name" value="PpiD_chaperone"/>
</dbReference>
<keyword evidence="11" id="KW-1185">Reference proteome</keyword>
<evidence type="ECO:0000256" key="3">
    <source>
        <dbReference type="ARBA" id="ARBA00022692"/>
    </source>
</evidence>
<dbReference type="PANTHER" id="PTHR47529">
    <property type="entry name" value="PEPTIDYL-PROLYL CIS-TRANS ISOMERASE D"/>
    <property type="match status" value="1"/>
</dbReference>
<evidence type="ECO:0000256" key="7">
    <source>
        <dbReference type="ARBA" id="ARBA00038408"/>
    </source>
</evidence>
<dbReference type="AlphaFoldDB" id="A0A0S4SI21"/>
<proteinExistence type="inferred from homology"/>
<accession>A0A0S4SI21</accession>
<gene>
    <name evidence="10" type="primary">ppiD</name>
    <name evidence="10" type="ORF">ERS686654_01606</name>
</gene>
<dbReference type="Pfam" id="PF13624">
    <property type="entry name" value="SurA_N_3"/>
    <property type="match status" value="1"/>
</dbReference>
<dbReference type="GO" id="GO:0005886">
    <property type="term" value="C:plasma membrane"/>
    <property type="evidence" value="ECO:0007669"/>
    <property type="project" value="UniProtKB-SubCell"/>
</dbReference>
<keyword evidence="6" id="KW-0143">Chaperone</keyword>
<dbReference type="EMBL" id="FAVB01000003">
    <property type="protein sequence ID" value="CUU85229.1"/>
    <property type="molecule type" value="Genomic_DNA"/>
</dbReference>
<comment type="subcellular location">
    <subcellularLocation>
        <location evidence="1">Cell membrane</location>
        <topology evidence="1">Single-pass type II membrane protein</topology>
    </subcellularLocation>
</comment>
<keyword evidence="5 8" id="KW-0472">Membrane</keyword>
<feature type="transmembrane region" description="Helical" evidence="8">
    <location>
        <begin position="12"/>
        <end position="34"/>
    </location>
</feature>
<protein>
    <submittedName>
        <fullName evidence="10">Peptidyl-prolyl cis-trans isomerase D-like protein</fullName>
        <ecNumber evidence="10">5.2.1.8</ecNumber>
    </submittedName>
</protein>
<evidence type="ECO:0000256" key="5">
    <source>
        <dbReference type="ARBA" id="ARBA00023136"/>
    </source>
</evidence>
<keyword evidence="10" id="KW-0413">Isomerase</keyword>
<evidence type="ECO:0000259" key="9">
    <source>
        <dbReference type="Pfam" id="PF13145"/>
    </source>
</evidence>
<dbReference type="Proteomes" id="UP000052237">
    <property type="component" value="Unassembled WGS sequence"/>
</dbReference>
<keyword evidence="4 8" id="KW-1133">Transmembrane helix</keyword>
<name>A0A0S4SI21_CAMHY</name>
<evidence type="ECO:0000313" key="10">
    <source>
        <dbReference type="EMBL" id="CUU85229.1"/>
    </source>
</evidence>
<reference evidence="10 11" key="1">
    <citation type="submission" date="2015-11" db="EMBL/GenBank/DDBJ databases">
        <authorList>
            <consortium name="Pathogen Informatics"/>
        </authorList>
    </citation>
    <scope>NUCLEOTIDE SEQUENCE [LARGE SCALE GENOMIC DNA]</scope>
    <source>
        <strain evidence="10 11">006A-0059</strain>
    </source>
</reference>
<sequence length="485" mass="56415">MITWMQKHKKYLVITIWVSTIAFVGAGFVGWGAYDLNSNRATSVAKVGNRNISVQEFQQTYSDLYNYYASLSEGKFSAEQAEEMGLDKIALDKIIRENLFLNYADELGLDANNQDVIAYLMNDKSFQVDGKFDKNRYEETLRRARITPKDYENGLKNKILLNKMFDALNLKATTSDLEMLSSSYFMKDRVSLQIVKASNNDIAIDENELKKLWEKDKNKYLTKTEYFLDTKYISKLNLDVNNTVLMAFFEDNRGNYRDSADKLLSFEEALESVKKDYMLKNSRKFALEEYLKIKKGESNATEPMKIFEDTQNFPINELAKAQVGEVLKPFEYKDGFLIIKLQKVVRPEVMSYENARSEVLKTYEEMKIREKLEEKAKKALENFNGKDIGFITRDSRKSVDGLSETEFLSFAMKLFESQNKKGYVMLDGKAVVYTILEQELLNSDKLKEYNSLLVQNMDAIKNGQLQQDLLDTLQKRYDVELYYRR</sequence>
<keyword evidence="3 8" id="KW-0812">Transmembrane</keyword>